<protein>
    <recommendedName>
        <fullName evidence="4">Serine-rich protein-like protein</fullName>
    </recommendedName>
</protein>
<dbReference type="Proteomes" id="UP001567538">
    <property type="component" value="Unassembled WGS sequence"/>
</dbReference>
<dbReference type="PANTHER" id="PTHR33132:SF135">
    <property type="entry name" value="OS02G0799700 PROTEIN"/>
    <property type="match status" value="1"/>
</dbReference>
<dbReference type="EMBL" id="JBEAFC010000005">
    <property type="protein sequence ID" value="KAL1555442.1"/>
    <property type="molecule type" value="Genomic_DNA"/>
</dbReference>
<gene>
    <name evidence="2" type="ORF">AAHA92_11180</name>
</gene>
<comment type="caution">
    <text evidence="2">The sequence shown here is derived from an EMBL/GenBank/DDBJ whole genome shotgun (WGS) entry which is preliminary data.</text>
</comment>
<keyword evidence="3" id="KW-1185">Reference proteome</keyword>
<evidence type="ECO:0000313" key="2">
    <source>
        <dbReference type="EMBL" id="KAL1555442.1"/>
    </source>
</evidence>
<proteinExistence type="predicted"/>
<sequence>MAEESRKMRKKEKPTIAIPNRSISVMNAMPQASSVPTTPVLEKAKSLRSNCLCSPTTHAGSFRCRNHRSASLTRNSMSVGAKLSELGSSMPVGPKLPELGAQGS</sequence>
<feature type="region of interest" description="Disordered" evidence="1">
    <location>
        <begin position="84"/>
        <end position="104"/>
    </location>
</feature>
<dbReference type="PANTHER" id="PTHR33132">
    <property type="entry name" value="OSJNBB0118P14.9 PROTEIN"/>
    <property type="match status" value="1"/>
</dbReference>
<evidence type="ECO:0008006" key="4">
    <source>
        <dbReference type="Google" id="ProtNLM"/>
    </source>
</evidence>
<reference evidence="2 3" key="1">
    <citation type="submission" date="2024-06" db="EMBL/GenBank/DDBJ databases">
        <title>A chromosome level genome sequence of Diviner's sage (Salvia divinorum).</title>
        <authorList>
            <person name="Ford S.A."/>
            <person name="Ro D.-K."/>
            <person name="Ness R.W."/>
            <person name="Phillips M.A."/>
        </authorList>
    </citation>
    <scope>NUCLEOTIDE SEQUENCE [LARGE SCALE GENOMIC DNA]</scope>
    <source>
        <strain evidence="2">SAF-2024a</strain>
        <tissue evidence="2">Leaf</tissue>
    </source>
</reference>
<organism evidence="2 3">
    <name type="scientific">Salvia divinorum</name>
    <name type="common">Maria pastora</name>
    <name type="synonym">Diviner's sage</name>
    <dbReference type="NCBI Taxonomy" id="28513"/>
    <lineage>
        <taxon>Eukaryota</taxon>
        <taxon>Viridiplantae</taxon>
        <taxon>Streptophyta</taxon>
        <taxon>Embryophyta</taxon>
        <taxon>Tracheophyta</taxon>
        <taxon>Spermatophyta</taxon>
        <taxon>Magnoliopsida</taxon>
        <taxon>eudicotyledons</taxon>
        <taxon>Gunneridae</taxon>
        <taxon>Pentapetalae</taxon>
        <taxon>asterids</taxon>
        <taxon>lamiids</taxon>
        <taxon>Lamiales</taxon>
        <taxon>Lamiaceae</taxon>
        <taxon>Nepetoideae</taxon>
        <taxon>Mentheae</taxon>
        <taxon>Salviinae</taxon>
        <taxon>Salvia</taxon>
        <taxon>Salvia subgen. Calosphace</taxon>
    </lineage>
</organism>
<dbReference type="AlphaFoldDB" id="A0ABD1HG79"/>
<accession>A0ABD1HG79</accession>
<name>A0ABD1HG79_SALDI</name>
<evidence type="ECO:0000313" key="3">
    <source>
        <dbReference type="Proteomes" id="UP001567538"/>
    </source>
</evidence>
<evidence type="ECO:0000256" key="1">
    <source>
        <dbReference type="SAM" id="MobiDB-lite"/>
    </source>
</evidence>